<evidence type="ECO:0000313" key="1">
    <source>
        <dbReference type="EMBL" id="KAH8015174.1"/>
    </source>
</evidence>
<reference evidence="1" key="1">
    <citation type="submission" date="2021-08" db="EMBL/GenBank/DDBJ databases">
        <title>The first chromosome-level gecko genome reveals the dynamic sex chromosomes of Neotropical dwarf geckos (Sphaerodactylidae: Sphaerodactylus).</title>
        <authorList>
            <person name="Pinto B.J."/>
            <person name="Keating S.E."/>
            <person name="Gamble T."/>
        </authorList>
    </citation>
    <scope>NUCLEOTIDE SEQUENCE</scope>
    <source>
        <strain evidence="1">TG3544</strain>
    </source>
</reference>
<protein>
    <submittedName>
        <fullName evidence="1">Uncharacterized protein</fullName>
    </submittedName>
</protein>
<organism evidence="1 2">
    <name type="scientific">Sphaerodactylus townsendi</name>
    <dbReference type="NCBI Taxonomy" id="933632"/>
    <lineage>
        <taxon>Eukaryota</taxon>
        <taxon>Metazoa</taxon>
        <taxon>Chordata</taxon>
        <taxon>Craniata</taxon>
        <taxon>Vertebrata</taxon>
        <taxon>Euteleostomi</taxon>
        <taxon>Lepidosauria</taxon>
        <taxon>Squamata</taxon>
        <taxon>Bifurcata</taxon>
        <taxon>Gekkota</taxon>
        <taxon>Sphaerodactylidae</taxon>
        <taxon>Sphaerodactylus</taxon>
    </lineage>
</organism>
<dbReference type="EMBL" id="CM037615">
    <property type="protein sequence ID" value="KAH8015174.1"/>
    <property type="molecule type" value="Genomic_DNA"/>
</dbReference>
<dbReference type="Proteomes" id="UP000827872">
    <property type="component" value="Linkage Group LG02"/>
</dbReference>
<comment type="caution">
    <text evidence="1">The sequence shown here is derived from an EMBL/GenBank/DDBJ whole genome shotgun (WGS) entry which is preliminary data.</text>
</comment>
<keyword evidence="2" id="KW-1185">Reference proteome</keyword>
<accession>A0ACB8G6M3</accession>
<gene>
    <name evidence="1" type="ORF">K3G42_033498</name>
</gene>
<sequence>MDNEENRAAGHARWWEQEIAVNGKIQKGELMTYNLTELIKPEAYEVRLTPVTIFGDGDSTIRVIKYSGKTRPAPRANDDQAGQFSEQTYILKPSHAKVGEGMYLGVQEEKVM</sequence>
<proteinExistence type="predicted"/>
<evidence type="ECO:0000313" key="2">
    <source>
        <dbReference type="Proteomes" id="UP000827872"/>
    </source>
</evidence>
<name>A0ACB8G6M3_9SAUR</name>